<evidence type="ECO:0000313" key="5">
    <source>
        <dbReference type="Proteomes" id="UP000091956"/>
    </source>
</evidence>
<dbReference type="InterPro" id="IPR010610">
    <property type="entry name" value="EryCIII-like_C"/>
</dbReference>
<dbReference type="FunFam" id="3.40.50.2000:FF:000009">
    <property type="entry name" value="Sterol 3-beta-glucosyltransferase UGT80A2"/>
    <property type="match status" value="1"/>
</dbReference>
<name>A0A1B8GEX3_9PEZI</name>
<dbReference type="InterPro" id="IPR002213">
    <property type="entry name" value="UDP_glucos_trans"/>
</dbReference>
<dbReference type="EMBL" id="KV460244">
    <property type="protein sequence ID" value="OBT94378.1"/>
    <property type="molecule type" value="Genomic_DNA"/>
</dbReference>
<dbReference type="RefSeq" id="XP_018128111.1">
    <property type="nucleotide sequence ID" value="XM_018277169.2"/>
</dbReference>
<gene>
    <name evidence="4" type="ORF">VE01_07736</name>
</gene>
<dbReference type="Pfam" id="PF06722">
    <property type="entry name" value="EryCIII-like_C"/>
    <property type="match status" value="1"/>
</dbReference>
<dbReference type="Pfam" id="PF03033">
    <property type="entry name" value="Glyco_transf_28"/>
    <property type="match status" value="1"/>
</dbReference>
<feature type="domain" description="Erythromycin biosynthesis protein CIII-like C-terminal" evidence="3">
    <location>
        <begin position="426"/>
        <end position="520"/>
    </location>
</feature>
<reference evidence="5" key="2">
    <citation type="journal article" date="2018" name="Nat. Commun.">
        <title>Extreme sensitivity to ultraviolet light in the fungal pathogen causing white-nose syndrome of bats.</title>
        <authorList>
            <person name="Palmer J.M."/>
            <person name="Drees K.P."/>
            <person name="Foster J.T."/>
            <person name="Lindner D.L."/>
        </authorList>
    </citation>
    <scope>NUCLEOTIDE SEQUENCE [LARGE SCALE GENOMIC DNA]</scope>
    <source>
        <strain evidence="5">UAMH 10579</strain>
    </source>
</reference>
<dbReference type="PANTHER" id="PTHR48050:SF13">
    <property type="entry name" value="STEROL 3-BETA-GLUCOSYLTRANSFERASE UGT80A2"/>
    <property type="match status" value="1"/>
</dbReference>
<proteinExistence type="predicted"/>
<dbReference type="CDD" id="cd03784">
    <property type="entry name" value="GT1_Gtf-like"/>
    <property type="match status" value="1"/>
</dbReference>
<dbReference type="STRING" id="342668.A0A1B8GEX3"/>
<dbReference type="InterPro" id="IPR050426">
    <property type="entry name" value="Glycosyltransferase_28"/>
</dbReference>
<dbReference type="SUPFAM" id="SSF53756">
    <property type="entry name" value="UDP-Glycosyltransferase/glycogen phosphorylase"/>
    <property type="match status" value="1"/>
</dbReference>
<dbReference type="AlphaFoldDB" id="A0A1B8GEX3"/>
<sequence length="907" mass="100049">MTTRGELPVGHSRLTTEQDRNSITEDVRKMYISSEGSNLEAQVTRDGRVSINFSGRTKHLQRRAPWALPQRGEDLSSDRNYETSFQGLLGNYSGVPRLNIAIHIVGSRGDVQPFIPIGQILSKPPYGHRVRICTHPVFKDFVEGNDLEFFSIGGDPNSLMAYMVKNPGLLPGKESWKAGDVGKRRAEFALILEKCWRSCIETGNGMDDERTGAATNSGPQVEEEARSFVADAIIANPPSYGHIHCAEKLGIPLHMMFTMPWSPTQFFPHPLASLQGTNADPKFANYMSYTIMELLAWQGLGDVINRFRMKTLHLDAISPLWGHMLLSRMKVPFTYTWSSSLIPKPPDWGSYIGICGFSFLKTKSNYQPPEDLVKFLEAGPPPVYIGFGSIVVEKPDELTGLIFRAVKRAGVRALVSKGWGGLGQGEAPKDIFLLGNCPHDWLFQYVSCVVHHGGAGTSAIGIAMGKPTIVVPFFGDQPFWGTMIFRAGAGPEPVPYKNLSEENLADSITKALQPGIRSSVHEMSEKISGENGSAAAAASFHGSLDYDNMRCHLCPDLVAVWRVRKTNLKLSCLAAATLADNGMLTLRDLKLIRHRNWYIDEGAVGPIPGILAAVSDTAMKTWDSTHTYFHDLSNILRKRSALKRTRSPSPERQVTADMGILSGTPPAFPVQAALSFPPEYLERVSYKMASGTLPETQNGSNHKKIHAWSPCMQMTTVASEATRSSKKGYKEHGRVYEATSETSHFAYSILRISLHAPVVLLYNLANGFHNVPNFVLNDHTVRRRDNITGFGSGVKVAAKGFVFNLYDGFTGIVTHPYRDAKKDAVVGFGKGVGRGVGGLVFKTMAAVFGLPAYTLKGAEKQIEKHSDKDLKAEILRERLKQGLAAFQRATEEEKREVLKRWEELNVA</sequence>
<dbReference type="Proteomes" id="UP000091956">
    <property type="component" value="Unassembled WGS sequence"/>
</dbReference>
<dbReference type="Gene3D" id="3.40.50.2000">
    <property type="entry name" value="Glycogen Phosphorylase B"/>
    <property type="match status" value="2"/>
</dbReference>
<dbReference type="GO" id="GO:0016906">
    <property type="term" value="F:sterol 3-beta-glucosyltransferase activity"/>
    <property type="evidence" value="ECO:0007669"/>
    <property type="project" value="UniProtKB-ARBA"/>
</dbReference>
<reference evidence="4 5" key="1">
    <citation type="submission" date="2016-03" db="EMBL/GenBank/DDBJ databases">
        <title>Comparative genomics of Pseudogymnoascus destructans, the fungus causing white-nose syndrome of bats.</title>
        <authorList>
            <person name="Palmer J.M."/>
            <person name="Drees K.P."/>
            <person name="Foster J.T."/>
            <person name="Lindner D.L."/>
        </authorList>
    </citation>
    <scope>NUCLEOTIDE SEQUENCE [LARGE SCALE GENOMIC DNA]</scope>
    <source>
        <strain evidence="4 5">UAMH 10579</strain>
    </source>
</reference>
<dbReference type="PANTHER" id="PTHR48050">
    <property type="entry name" value="STEROL 3-BETA-GLUCOSYLTRANSFERASE"/>
    <property type="match status" value="1"/>
</dbReference>
<dbReference type="InterPro" id="IPR004276">
    <property type="entry name" value="GlycoTrans_28_N"/>
</dbReference>
<feature type="domain" description="Glycosyltransferase family 28 N-terminal" evidence="2">
    <location>
        <begin position="100"/>
        <end position="267"/>
    </location>
</feature>
<evidence type="ECO:0000259" key="3">
    <source>
        <dbReference type="Pfam" id="PF06722"/>
    </source>
</evidence>
<evidence type="ECO:0000259" key="2">
    <source>
        <dbReference type="Pfam" id="PF03033"/>
    </source>
</evidence>
<dbReference type="FunFam" id="3.40.50.2000:FF:000268">
    <property type="entry name" value="Glycosyltransferase family 1 protein"/>
    <property type="match status" value="1"/>
</dbReference>
<dbReference type="GO" id="GO:0005975">
    <property type="term" value="P:carbohydrate metabolic process"/>
    <property type="evidence" value="ECO:0007669"/>
    <property type="project" value="InterPro"/>
</dbReference>
<accession>A0A1B8GEX3</accession>
<keyword evidence="5" id="KW-1185">Reference proteome</keyword>
<protein>
    <submittedName>
        <fullName evidence="4">Uncharacterized protein</fullName>
    </submittedName>
</protein>
<evidence type="ECO:0000313" key="4">
    <source>
        <dbReference type="EMBL" id="OBT94378.1"/>
    </source>
</evidence>
<evidence type="ECO:0000256" key="1">
    <source>
        <dbReference type="ARBA" id="ARBA00022679"/>
    </source>
</evidence>
<organism evidence="4 5">
    <name type="scientific">Pseudogymnoascus verrucosus</name>
    <dbReference type="NCBI Taxonomy" id="342668"/>
    <lineage>
        <taxon>Eukaryota</taxon>
        <taxon>Fungi</taxon>
        <taxon>Dikarya</taxon>
        <taxon>Ascomycota</taxon>
        <taxon>Pezizomycotina</taxon>
        <taxon>Leotiomycetes</taxon>
        <taxon>Thelebolales</taxon>
        <taxon>Thelebolaceae</taxon>
        <taxon>Pseudogymnoascus</taxon>
    </lineage>
</organism>
<keyword evidence="1" id="KW-0808">Transferase</keyword>
<dbReference type="GeneID" id="28841122"/>